<name>A0A919VPR5_9ACTN</name>
<dbReference type="Pfam" id="PF01047">
    <property type="entry name" value="MarR"/>
    <property type="match status" value="1"/>
</dbReference>
<dbReference type="InterPro" id="IPR000073">
    <property type="entry name" value="AB_hydrolase_1"/>
</dbReference>
<dbReference type="RefSeq" id="WP_281421011.1">
    <property type="nucleotide sequence ID" value="NZ_BAABEA010000052.1"/>
</dbReference>
<dbReference type="GO" id="GO:0005737">
    <property type="term" value="C:cytoplasm"/>
    <property type="evidence" value="ECO:0007669"/>
    <property type="project" value="UniProtKB-SubCell"/>
</dbReference>
<evidence type="ECO:0000313" key="4">
    <source>
        <dbReference type="Proteomes" id="UP000681340"/>
    </source>
</evidence>
<organism evidence="3 4">
    <name type="scientific">Actinoplanes auranticolor</name>
    <dbReference type="NCBI Taxonomy" id="47988"/>
    <lineage>
        <taxon>Bacteria</taxon>
        <taxon>Bacillati</taxon>
        <taxon>Actinomycetota</taxon>
        <taxon>Actinomycetes</taxon>
        <taxon>Micromonosporales</taxon>
        <taxon>Micromonosporaceae</taxon>
        <taxon>Actinoplanes</taxon>
    </lineage>
</organism>
<dbReference type="PANTHER" id="PTHR33164:SF5">
    <property type="entry name" value="ORGANIC HYDROPEROXIDE RESISTANCE TRANSCRIPTIONAL REGULATOR"/>
    <property type="match status" value="1"/>
</dbReference>
<dbReference type="GO" id="GO:0006950">
    <property type="term" value="P:response to stress"/>
    <property type="evidence" value="ECO:0007669"/>
    <property type="project" value="TreeGrafter"/>
</dbReference>
<reference evidence="3" key="1">
    <citation type="submission" date="2021-03" db="EMBL/GenBank/DDBJ databases">
        <title>Whole genome shotgun sequence of Actinoplanes auranticolor NBRC 12245.</title>
        <authorList>
            <person name="Komaki H."/>
            <person name="Tamura T."/>
        </authorList>
    </citation>
    <scope>NUCLEOTIDE SEQUENCE</scope>
    <source>
        <strain evidence="3">NBRC 12245</strain>
    </source>
</reference>
<dbReference type="PRINTS" id="PR00111">
    <property type="entry name" value="ABHYDROLASE"/>
</dbReference>
<dbReference type="SMART" id="SM00347">
    <property type="entry name" value="HTH_MARR"/>
    <property type="match status" value="1"/>
</dbReference>
<feature type="domain" description="HTH marR-type" evidence="2">
    <location>
        <begin position="11"/>
        <end position="151"/>
    </location>
</feature>
<evidence type="ECO:0000259" key="2">
    <source>
        <dbReference type="PROSITE" id="PS50995"/>
    </source>
</evidence>
<dbReference type="AlphaFoldDB" id="A0A919VPR5"/>
<dbReference type="Pfam" id="PF00561">
    <property type="entry name" value="Abhydrolase_1"/>
    <property type="match status" value="1"/>
</dbReference>
<evidence type="ECO:0000256" key="1">
    <source>
        <dbReference type="ARBA" id="ARBA00004496"/>
    </source>
</evidence>
<evidence type="ECO:0000313" key="3">
    <source>
        <dbReference type="EMBL" id="GIM71412.1"/>
    </source>
</evidence>
<dbReference type="Proteomes" id="UP000681340">
    <property type="component" value="Unassembled WGS sequence"/>
</dbReference>
<dbReference type="InterPro" id="IPR029058">
    <property type="entry name" value="AB_hydrolase_fold"/>
</dbReference>
<dbReference type="SUPFAM" id="SSF53474">
    <property type="entry name" value="alpha/beta-Hydrolases"/>
    <property type="match status" value="1"/>
</dbReference>
<dbReference type="GO" id="GO:0003700">
    <property type="term" value="F:DNA-binding transcription factor activity"/>
    <property type="evidence" value="ECO:0007669"/>
    <property type="project" value="InterPro"/>
</dbReference>
<dbReference type="PROSITE" id="PS50995">
    <property type="entry name" value="HTH_MARR_2"/>
    <property type="match status" value="1"/>
</dbReference>
<sequence>MAGTDDTTGLEQMICFELHAASRAITGLYRPALDALGLTYPQYLALRVIWHRGRLTVRDLGTALHLDSGTLSPLLKRLEHQGLIRRERGTDDERTVWISPTDAGAALEHHAADIPERLACALDLRDVTLVGFSMGGGEVARYLGTYGNDRIARAVFAGAVPPYLYKSDDNPDGALDDATIKSFQQGVTTDRIAFVDGFATDFFTVGTTLKVSDSQVRYAQELAHIASPKGTLDCIAAFGLTDFRGDLAKIDVPTLVIHGDSDAIVPFEHSGKRTHEAIAGSRLVVIKDGPHGINASHPAEFNEALLSFLNS</sequence>
<proteinExistence type="predicted"/>
<comment type="caution">
    <text evidence="3">The sequence shown here is derived from an EMBL/GenBank/DDBJ whole genome shotgun (WGS) entry which is preliminary data.</text>
</comment>
<comment type="subcellular location">
    <subcellularLocation>
        <location evidence="1">Cytoplasm</location>
    </subcellularLocation>
</comment>
<dbReference type="InterPro" id="IPR039422">
    <property type="entry name" value="MarR/SlyA-like"/>
</dbReference>
<keyword evidence="4" id="KW-1185">Reference proteome</keyword>
<dbReference type="PANTHER" id="PTHR33164">
    <property type="entry name" value="TRANSCRIPTIONAL REGULATOR, MARR FAMILY"/>
    <property type="match status" value="1"/>
</dbReference>
<dbReference type="GO" id="GO:0003824">
    <property type="term" value="F:catalytic activity"/>
    <property type="evidence" value="ECO:0007669"/>
    <property type="project" value="UniProtKB-ARBA"/>
</dbReference>
<dbReference type="EMBL" id="BOQL01000036">
    <property type="protein sequence ID" value="GIM71412.1"/>
    <property type="molecule type" value="Genomic_DNA"/>
</dbReference>
<gene>
    <name evidence="3" type="ORF">Aau02nite_45960</name>
</gene>
<dbReference type="InterPro" id="IPR000835">
    <property type="entry name" value="HTH_MarR-typ"/>
</dbReference>
<dbReference type="InterPro" id="IPR036390">
    <property type="entry name" value="WH_DNA-bd_sf"/>
</dbReference>
<accession>A0A919VPR5</accession>
<dbReference type="Gene3D" id="3.40.50.1820">
    <property type="entry name" value="alpha/beta hydrolase"/>
    <property type="match status" value="1"/>
</dbReference>
<dbReference type="InterPro" id="IPR011991">
    <property type="entry name" value="ArsR-like_HTH"/>
</dbReference>
<protein>
    <recommendedName>
        <fullName evidence="2">HTH marR-type domain-containing protein</fullName>
    </recommendedName>
</protein>
<dbReference type="CDD" id="cd00090">
    <property type="entry name" value="HTH_ARSR"/>
    <property type="match status" value="1"/>
</dbReference>
<dbReference type="SUPFAM" id="SSF46785">
    <property type="entry name" value="Winged helix' DNA-binding domain"/>
    <property type="match status" value="1"/>
</dbReference>